<dbReference type="EMBL" id="CP117683">
    <property type="protein sequence ID" value="WDC91415.1"/>
    <property type="molecule type" value="Genomic_DNA"/>
</dbReference>
<dbReference type="AlphaFoldDB" id="A0A0B2XQ38"/>
<dbReference type="Proteomes" id="UP000825100">
    <property type="component" value="Chromosome"/>
</dbReference>
<reference evidence="4" key="4">
    <citation type="submission" date="2023-02" db="EMBL/GenBank/DDBJ databases">
        <title>Complete genome sequence of Lactobacillus curvatus CACC879 isolated from Pig feces.</title>
        <authorList>
            <person name="Park S."/>
            <person name="Park M.A."/>
            <person name="Kim D.-H."/>
            <person name="Kim Y."/>
        </authorList>
    </citation>
    <scope>NUCLEOTIDE SEQUENCE</scope>
    <source>
        <strain evidence="4">CACC879</strain>
    </source>
</reference>
<evidence type="ECO:0000313" key="5">
    <source>
        <dbReference type="Proteomes" id="UP000199749"/>
    </source>
</evidence>
<dbReference type="OrthoDB" id="2167041at2"/>
<dbReference type="KEGG" id="lcv:FBA2_08485"/>
<dbReference type="Proteomes" id="UP000199749">
    <property type="component" value="Chromosome"/>
</dbReference>
<reference evidence="2 6" key="2">
    <citation type="submission" date="2018-07" db="EMBL/GenBank/DDBJ databases">
        <title>Lactobacillus curvatus genome sequence.</title>
        <authorList>
            <person name="Prechtl R."/>
        </authorList>
    </citation>
    <scope>NUCLEOTIDE SEQUENCE [LARGE SCALE GENOMIC DNA]</scope>
    <source>
        <strain evidence="2 6">TMW 1.1928</strain>
    </source>
</reference>
<dbReference type="EMBL" id="AP024685">
    <property type="protein sequence ID" value="BCX30905.1"/>
    <property type="molecule type" value="Genomic_DNA"/>
</dbReference>
<proteinExistence type="predicted"/>
<organism evidence="2 6">
    <name type="scientific">Latilactobacillus curvatus</name>
    <name type="common">Lactobacillus curvatus</name>
    <dbReference type="NCBI Taxonomy" id="28038"/>
    <lineage>
        <taxon>Bacteria</taxon>
        <taxon>Bacillati</taxon>
        <taxon>Bacillota</taxon>
        <taxon>Bacilli</taxon>
        <taxon>Lactobacillales</taxon>
        <taxon>Lactobacillaceae</taxon>
        <taxon>Latilactobacillus</taxon>
    </lineage>
</organism>
<evidence type="ECO:0000313" key="1">
    <source>
        <dbReference type="EMBL" id="ASN59423.1"/>
    </source>
</evidence>
<evidence type="ECO:0000313" key="6">
    <source>
        <dbReference type="Proteomes" id="UP000257607"/>
    </source>
</evidence>
<reference evidence="3 7" key="3">
    <citation type="submission" date="2021-05" db="EMBL/GenBank/DDBJ databases">
        <title>Complete Genome Sequence of Latilactobacillus sp. Strain WDN19, a High D-Aspartate-producing Lactic Acid Bacterium Isolated from a Japanese Pickle.</title>
        <authorList>
            <person name="Kajitani K."/>
            <person name="Takahashi S."/>
        </authorList>
    </citation>
    <scope>NUCLEOTIDE SEQUENCE [LARGE SCALE GENOMIC DNA]</scope>
    <source>
        <strain evidence="3 7">WDN19</strain>
    </source>
</reference>
<keyword evidence="7" id="KW-1185">Reference proteome</keyword>
<dbReference type="InterPro" id="IPR019644">
    <property type="entry name" value="DUF2508"/>
</dbReference>
<dbReference type="Proteomes" id="UP001215533">
    <property type="component" value="Chromosome"/>
</dbReference>
<gene>
    <name evidence="1" type="ORF">CG419_01755</name>
    <name evidence="2" type="ORF">DT351_01830</name>
    <name evidence="3" type="ORF">LTWDN19_14720</name>
    <name evidence="4" type="ORF">PSR33_04215</name>
</gene>
<accession>A0A0B2XQ38</accession>
<protein>
    <submittedName>
        <fullName evidence="1">DUF2508 domain-containing protein</fullName>
    </submittedName>
    <submittedName>
        <fullName evidence="2">DUF2508 family protein</fullName>
    </submittedName>
    <submittedName>
        <fullName evidence="4">YaaL family protein</fullName>
    </submittedName>
</protein>
<dbReference type="GeneID" id="49611105"/>
<name>A0A0B2XQ38_LATCU</name>
<dbReference type="EMBL" id="CP022474">
    <property type="protein sequence ID" value="ASN59423.1"/>
    <property type="molecule type" value="Genomic_DNA"/>
</dbReference>
<evidence type="ECO:0000313" key="3">
    <source>
        <dbReference type="EMBL" id="BCX30905.1"/>
    </source>
</evidence>
<evidence type="ECO:0000313" key="7">
    <source>
        <dbReference type="Proteomes" id="UP000825100"/>
    </source>
</evidence>
<dbReference type="EMBL" id="CP031003">
    <property type="protein sequence ID" value="AXN35174.1"/>
    <property type="molecule type" value="Genomic_DNA"/>
</dbReference>
<dbReference type="RefSeq" id="WP_004270283.1">
    <property type="nucleotide sequence ID" value="NZ_AP024685.1"/>
</dbReference>
<dbReference type="STRING" id="28038.BCY75_03700"/>
<sequence>MFGRKKPTLKQLGDQALLDLVYQVKDKWQMAQKTQDNVRGLDDQLEMESKIQQAKFEFLFRQARQRKVAGEAVSKEAATRNTFR</sequence>
<evidence type="ECO:0000313" key="4">
    <source>
        <dbReference type="EMBL" id="WDC91415.1"/>
    </source>
</evidence>
<dbReference type="Proteomes" id="UP000257607">
    <property type="component" value="Chromosome"/>
</dbReference>
<dbReference type="Pfam" id="PF10704">
    <property type="entry name" value="DUF2508"/>
    <property type="match status" value="1"/>
</dbReference>
<evidence type="ECO:0000313" key="2">
    <source>
        <dbReference type="EMBL" id="AXN35174.1"/>
    </source>
</evidence>
<reference evidence="1 5" key="1">
    <citation type="submission" date="2017-07" db="EMBL/GenBank/DDBJ databases">
        <title>Lactobacillus curvatus MRS6 whole genome.</title>
        <authorList>
            <person name="Jans C."/>
            <person name="Lagler S."/>
            <person name="Lacroix C."/>
            <person name="Meile L."/>
            <person name="Stevens M.J.A."/>
        </authorList>
    </citation>
    <scope>NUCLEOTIDE SEQUENCE [LARGE SCALE GENOMIC DNA]</scope>
    <source>
        <strain evidence="1 5">MRS6</strain>
    </source>
</reference>